<evidence type="ECO:0000256" key="2">
    <source>
        <dbReference type="ARBA" id="ARBA00022801"/>
    </source>
</evidence>
<evidence type="ECO:0000256" key="4">
    <source>
        <dbReference type="SAM" id="SignalP"/>
    </source>
</evidence>
<gene>
    <name evidence="5" type="primary">dacB</name>
    <name evidence="5" type="ORF">GM658_20210</name>
</gene>
<dbReference type="PANTHER" id="PTHR30023">
    <property type="entry name" value="D-ALANYL-D-ALANINE CARBOXYPEPTIDASE"/>
    <property type="match status" value="1"/>
</dbReference>
<comment type="caution">
    <text evidence="5">The sequence shown here is derived from an EMBL/GenBank/DDBJ whole genome shotgun (WGS) entry which is preliminary data.</text>
</comment>
<dbReference type="Proteomes" id="UP000472320">
    <property type="component" value="Unassembled WGS sequence"/>
</dbReference>
<evidence type="ECO:0000256" key="1">
    <source>
        <dbReference type="ARBA" id="ARBA00006096"/>
    </source>
</evidence>
<keyword evidence="5" id="KW-0645">Protease</keyword>
<dbReference type="InterPro" id="IPR012338">
    <property type="entry name" value="Beta-lactam/transpept-like"/>
</dbReference>
<protein>
    <submittedName>
        <fullName evidence="5">D-alanyl-D-alanine carboxypeptidase/D-alanyl-D-alanine-endopeptidase</fullName>
        <ecNumber evidence="5">3.4.16.4</ecNumber>
    </submittedName>
</protein>
<dbReference type="PRINTS" id="PR00922">
    <property type="entry name" value="DADACBPTASE3"/>
</dbReference>
<feature type="signal peptide" evidence="4">
    <location>
        <begin position="1"/>
        <end position="19"/>
    </location>
</feature>
<evidence type="ECO:0000313" key="5">
    <source>
        <dbReference type="EMBL" id="MTW12935.1"/>
    </source>
</evidence>
<name>A0A6L6QLC5_9BURK</name>
<feature type="region of interest" description="Disordered" evidence="3">
    <location>
        <begin position="335"/>
        <end position="362"/>
    </location>
</feature>
<dbReference type="GO" id="GO:0000270">
    <property type="term" value="P:peptidoglycan metabolic process"/>
    <property type="evidence" value="ECO:0007669"/>
    <property type="project" value="TreeGrafter"/>
</dbReference>
<dbReference type="PANTHER" id="PTHR30023:SF0">
    <property type="entry name" value="PENICILLIN-SENSITIVE CARBOXYPEPTIDASE A"/>
    <property type="match status" value="1"/>
</dbReference>
<organism evidence="5 6">
    <name type="scientific">Massilia eburnea</name>
    <dbReference type="NCBI Taxonomy" id="1776165"/>
    <lineage>
        <taxon>Bacteria</taxon>
        <taxon>Pseudomonadati</taxon>
        <taxon>Pseudomonadota</taxon>
        <taxon>Betaproteobacteria</taxon>
        <taxon>Burkholderiales</taxon>
        <taxon>Oxalobacteraceae</taxon>
        <taxon>Telluria group</taxon>
        <taxon>Massilia</taxon>
    </lineage>
</organism>
<comment type="similarity">
    <text evidence="1">Belongs to the peptidase S13 family.</text>
</comment>
<dbReference type="GO" id="GO:0009002">
    <property type="term" value="F:serine-type D-Ala-D-Ala carboxypeptidase activity"/>
    <property type="evidence" value="ECO:0007669"/>
    <property type="project" value="UniProtKB-EC"/>
</dbReference>
<dbReference type="InterPro" id="IPR000667">
    <property type="entry name" value="Peptidase_S13"/>
</dbReference>
<dbReference type="AlphaFoldDB" id="A0A6L6QLC5"/>
<dbReference type="GO" id="GO:0006508">
    <property type="term" value="P:proteolysis"/>
    <property type="evidence" value="ECO:0007669"/>
    <property type="project" value="InterPro"/>
</dbReference>
<dbReference type="EMBL" id="WNKX01000017">
    <property type="protein sequence ID" value="MTW12935.1"/>
    <property type="molecule type" value="Genomic_DNA"/>
</dbReference>
<dbReference type="Gene3D" id="3.40.710.10">
    <property type="entry name" value="DD-peptidase/beta-lactamase superfamily"/>
    <property type="match status" value="1"/>
</dbReference>
<evidence type="ECO:0000313" key="6">
    <source>
        <dbReference type="Proteomes" id="UP000472320"/>
    </source>
</evidence>
<dbReference type="NCBIfam" id="TIGR00666">
    <property type="entry name" value="PBP4"/>
    <property type="match status" value="1"/>
</dbReference>
<dbReference type="EC" id="3.4.16.4" evidence="5"/>
<keyword evidence="6" id="KW-1185">Reference proteome</keyword>
<keyword evidence="5" id="KW-0121">Carboxypeptidase</keyword>
<proteinExistence type="inferred from homology"/>
<dbReference type="Pfam" id="PF02113">
    <property type="entry name" value="Peptidase_S13"/>
    <property type="match status" value="2"/>
</dbReference>
<feature type="compositionally biased region" description="Low complexity" evidence="3">
    <location>
        <begin position="344"/>
        <end position="359"/>
    </location>
</feature>
<reference evidence="5 6" key="1">
    <citation type="submission" date="2019-11" db="EMBL/GenBank/DDBJ databases">
        <title>Type strains purchased from KCTC, JCM and DSMZ.</title>
        <authorList>
            <person name="Lu H."/>
        </authorList>
    </citation>
    <scope>NUCLEOTIDE SEQUENCE [LARGE SCALE GENOMIC DNA]</scope>
    <source>
        <strain evidence="5 6">JCM 31587</strain>
    </source>
</reference>
<dbReference type="OrthoDB" id="9802627at2"/>
<accession>A0A6L6QLC5</accession>
<dbReference type="RefSeq" id="WP_155455862.1">
    <property type="nucleotide sequence ID" value="NZ_WNKX01000017.1"/>
</dbReference>
<evidence type="ECO:0000256" key="3">
    <source>
        <dbReference type="SAM" id="MobiDB-lite"/>
    </source>
</evidence>
<dbReference type="SUPFAM" id="SSF56601">
    <property type="entry name" value="beta-lactamase/transpeptidase-like"/>
    <property type="match status" value="1"/>
</dbReference>
<dbReference type="Gene3D" id="3.50.80.20">
    <property type="entry name" value="D-Ala-D-Ala carboxypeptidase C, peptidase S13"/>
    <property type="match status" value="1"/>
</dbReference>
<keyword evidence="2 5" id="KW-0378">Hydrolase</keyword>
<keyword evidence="4" id="KW-0732">Signal</keyword>
<feature type="chain" id="PRO_5026951767" evidence="4">
    <location>
        <begin position="20"/>
        <end position="505"/>
    </location>
</feature>
<sequence length="505" mass="54531">MRRLLLASLFAAIGASAQAALPEPIARLAAEKGIPEDAIGVLVLRGDQVLVSNEAARAFTPASTMKLFTTMVGLEVLGPQFRGRTELRTSGQVSGGVLHGDLVLRGGADVDLTADAFTHMLEKLRTRGIRKIEGNLMLDRQLWQPARADAGAPPFDEAPEAYYNLIPDALLLNMNLLTLDITSDSTSIKASALPELDNVRVRSDMTLVNTDCSRWEEGWKVPEYIRSGSRVTVVLKGTFPRNCSKTNVVNVLDRTDYAERLFRATWERLGGRFTGKAYEVSAGESQAYSSLPSILLAEHVSRSLPELVRDTNKSSDNGLARTIFLSLGSLQADPQLGSRPVSDASPAEIPGGAEAAPAPMSTNARSEMMVRNWLRAHGIDDNGMVFENGSGLSRAERYSPEQMAGLLKAAQKSLWAPEFLTSLPIAAIDGTMKRRLKDSPAALHARMKTGSLKNVISAAGYVPDAEGQQCIVVVMVNHERASNGNGRAIVDGLIDWVARADGKEK</sequence>